<dbReference type="PROSITE" id="PS50943">
    <property type="entry name" value="HTH_CROC1"/>
    <property type="match status" value="1"/>
</dbReference>
<dbReference type="AlphaFoldDB" id="A0A7K1FLW1"/>
<dbReference type="Proteomes" id="UP000460221">
    <property type="component" value="Unassembled WGS sequence"/>
</dbReference>
<dbReference type="CDD" id="cd00093">
    <property type="entry name" value="HTH_XRE"/>
    <property type="match status" value="1"/>
</dbReference>
<dbReference type="SUPFAM" id="SSF47413">
    <property type="entry name" value="lambda repressor-like DNA-binding domains"/>
    <property type="match status" value="1"/>
</dbReference>
<accession>A0A7K1FLW1</accession>
<feature type="domain" description="HTH cro/C1-type" evidence="1">
    <location>
        <begin position="13"/>
        <end position="71"/>
    </location>
</feature>
<evidence type="ECO:0000259" key="1">
    <source>
        <dbReference type="PROSITE" id="PS50943"/>
    </source>
</evidence>
<dbReference type="GO" id="GO:0003677">
    <property type="term" value="F:DNA binding"/>
    <property type="evidence" value="ECO:0007669"/>
    <property type="project" value="InterPro"/>
</dbReference>
<dbReference type="SMART" id="SM00530">
    <property type="entry name" value="HTH_XRE"/>
    <property type="match status" value="1"/>
</dbReference>
<dbReference type="InterPro" id="IPR001387">
    <property type="entry name" value="Cro/C1-type_HTH"/>
</dbReference>
<keyword evidence="3" id="KW-1185">Reference proteome</keyword>
<sequence length="96" mass="10622">MRVATAADLAVLVREARTAAGWTQAELAQRCRVSREWVIRLEKGVRRIELGLVLDVLAVLGIKLNAEKDDRSDSDGLLDQVLRSHTSELAGKRDVT</sequence>
<dbReference type="Pfam" id="PF13560">
    <property type="entry name" value="HTH_31"/>
    <property type="match status" value="1"/>
</dbReference>
<reference evidence="2 3" key="1">
    <citation type="submission" date="2019-11" db="EMBL/GenBank/DDBJ databases">
        <authorList>
            <person name="Jiang L.-Q."/>
        </authorList>
    </citation>
    <scope>NUCLEOTIDE SEQUENCE [LARGE SCALE GENOMIC DNA]</scope>
    <source>
        <strain evidence="2 3">YIM 132087</strain>
    </source>
</reference>
<comment type="caution">
    <text evidence="2">The sequence shown here is derived from an EMBL/GenBank/DDBJ whole genome shotgun (WGS) entry which is preliminary data.</text>
</comment>
<protein>
    <submittedName>
        <fullName evidence="2">Helix-turn-helix domain-containing protein</fullName>
    </submittedName>
</protein>
<name>A0A7K1FLW1_9ACTN</name>
<dbReference type="Gene3D" id="1.10.260.40">
    <property type="entry name" value="lambda repressor-like DNA-binding domains"/>
    <property type="match status" value="1"/>
</dbReference>
<proteinExistence type="predicted"/>
<evidence type="ECO:0000313" key="2">
    <source>
        <dbReference type="EMBL" id="MTD15147.1"/>
    </source>
</evidence>
<gene>
    <name evidence="2" type="ORF">GIS00_14480</name>
</gene>
<evidence type="ECO:0000313" key="3">
    <source>
        <dbReference type="Proteomes" id="UP000460221"/>
    </source>
</evidence>
<dbReference type="EMBL" id="WLYK01000005">
    <property type="protein sequence ID" value="MTD15147.1"/>
    <property type="molecule type" value="Genomic_DNA"/>
</dbReference>
<organism evidence="2 3">
    <name type="scientific">Nakamurella alba</name>
    <dbReference type="NCBI Taxonomy" id="2665158"/>
    <lineage>
        <taxon>Bacteria</taxon>
        <taxon>Bacillati</taxon>
        <taxon>Actinomycetota</taxon>
        <taxon>Actinomycetes</taxon>
        <taxon>Nakamurellales</taxon>
        <taxon>Nakamurellaceae</taxon>
        <taxon>Nakamurella</taxon>
    </lineage>
</organism>
<dbReference type="InterPro" id="IPR010982">
    <property type="entry name" value="Lambda_DNA-bd_dom_sf"/>
</dbReference>